<comment type="caution">
    <text evidence="6">The sequence shown here is derived from an EMBL/GenBank/DDBJ whole genome shotgun (WGS) entry which is preliminary data.</text>
</comment>
<evidence type="ECO:0000313" key="7">
    <source>
        <dbReference type="Proteomes" id="UP001596977"/>
    </source>
</evidence>
<evidence type="ECO:0000256" key="1">
    <source>
        <dbReference type="ARBA" id="ARBA00005187"/>
    </source>
</evidence>
<dbReference type="InterPro" id="IPR006426">
    <property type="entry name" value="Asn_synth_AEB"/>
</dbReference>
<comment type="similarity">
    <text evidence="2">Belongs to the asparagine synthetase family.</text>
</comment>
<sequence>MTITRYLAFVGPPEQLAALDRHAARFAQGHGLECVLDASGARVFASGGRAIGTGPGGVILGTLFPREPGTAPISALDPATAGRLARDSGALITGHWGAYVAIQAGSGTASLLRAPLGELGCYYWSDGALVIAASDMALLAGWAGQVPAVDWEAVGRHLLASELRTAATCLSGIRELPGGERLTIGAGELRTETLWSPWCFIAPPHALRSYEDAAAALHATATDCVGRWGGRFGRVLVGLSGGLDSSIVAASLAQAHVPFDCVTFVTDDAMGDERPFARAVAAHLGVTLVEVFRELRGIDLSRSNAAHLPRPTGRAFAQESERIGLAAARACGADAIFRGGGGDNVFCYLQSVRPIVDRIRSEGWGSGVLESALDVCRLTGSSFGTVAACTLRQLRRPARYPFPAETSLLARERAAAVEEVPPHRWLEPPPGTLPGKAAHVALLLAMANHMEPLAPELGMPLLSPLMSQPLVELCLGIPSWWWCRGGNNRMVARRAFAGDLPVSVIARRGKGTPDAFAIALFEANRAQLRELLLDGLLARHGLIDAVAVEAALADQRPIAGHGYSRILQLADVEAWARSWTAR</sequence>
<dbReference type="InterPro" id="IPR051786">
    <property type="entry name" value="ASN_synthetase/amidase"/>
</dbReference>
<dbReference type="PIRSF" id="PIRSF001589">
    <property type="entry name" value="Asn_synthetase_glu-h"/>
    <property type="match status" value="1"/>
</dbReference>
<evidence type="ECO:0000256" key="4">
    <source>
        <dbReference type="ARBA" id="ARBA00048741"/>
    </source>
</evidence>
<dbReference type="PANTHER" id="PTHR43284">
    <property type="entry name" value="ASPARAGINE SYNTHETASE (GLUTAMINE-HYDROLYZING)"/>
    <property type="match status" value="1"/>
</dbReference>
<dbReference type="EC" id="6.3.5.4" evidence="3"/>
<reference evidence="7" key="1">
    <citation type="journal article" date="2019" name="Int. J. Syst. Evol. Microbiol.">
        <title>The Global Catalogue of Microorganisms (GCM) 10K type strain sequencing project: providing services to taxonomists for standard genome sequencing and annotation.</title>
        <authorList>
            <consortium name="The Broad Institute Genomics Platform"/>
            <consortium name="The Broad Institute Genome Sequencing Center for Infectious Disease"/>
            <person name="Wu L."/>
            <person name="Ma J."/>
        </authorList>
    </citation>
    <scope>NUCLEOTIDE SEQUENCE [LARGE SCALE GENOMIC DNA]</scope>
    <source>
        <strain evidence="7">CCUG 62982</strain>
    </source>
</reference>
<organism evidence="6 7">
    <name type="scientific">Sphingomonas canadensis</name>
    <dbReference type="NCBI Taxonomy" id="1219257"/>
    <lineage>
        <taxon>Bacteria</taxon>
        <taxon>Pseudomonadati</taxon>
        <taxon>Pseudomonadota</taxon>
        <taxon>Alphaproteobacteria</taxon>
        <taxon>Sphingomonadales</taxon>
        <taxon>Sphingomonadaceae</taxon>
        <taxon>Sphingomonas</taxon>
    </lineage>
</organism>
<dbReference type="SUPFAM" id="SSF52402">
    <property type="entry name" value="Adenine nucleotide alpha hydrolases-like"/>
    <property type="match status" value="1"/>
</dbReference>
<dbReference type="InterPro" id="IPR014729">
    <property type="entry name" value="Rossmann-like_a/b/a_fold"/>
</dbReference>
<dbReference type="InterPro" id="IPR029055">
    <property type="entry name" value="Ntn_hydrolases_N"/>
</dbReference>
<dbReference type="InterPro" id="IPR001962">
    <property type="entry name" value="Asn_synthase"/>
</dbReference>
<evidence type="ECO:0000256" key="3">
    <source>
        <dbReference type="ARBA" id="ARBA00012737"/>
    </source>
</evidence>
<evidence type="ECO:0000256" key="2">
    <source>
        <dbReference type="ARBA" id="ARBA00005752"/>
    </source>
</evidence>
<dbReference type="RefSeq" id="WP_264942668.1">
    <property type="nucleotide sequence ID" value="NZ_JAPDRA010000001.1"/>
</dbReference>
<dbReference type="PANTHER" id="PTHR43284:SF1">
    <property type="entry name" value="ASPARAGINE SYNTHETASE"/>
    <property type="match status" value="1"/>
</dbReference>
<gene>
    <name evidence="6" type="ORF">ACFQ1E_01805</name>
</gene>
<dbReference type="SUPFAM" id="SSF56235">
    <property type="entry name" value="N-terminal nucleophile aminohydrolases (Ntn hydrolases)"/>
    <property type="match status" value="1"/>
</dbReference>
<dbReference type="Proteomes" id="UP001596977">
    <property type="component" value="Unassembled WGS sequence"/>
</dbReference>
<keyword evidence="7" id="KW-1185">Reference proteome</keyword>
<protein>
    <recommendedName>
        <fullName evidence="3">asparagine synthase (glutamine-hydrolyzing)</fullName>
        <ecNumber evidence="3">6.3.5.4</ecNumber>
    </recommendedName>
</protein>
<evidence type="ECO:0000313" key="6">
    <source>
        <dbReference type="EMBL" id="MFD0945065.1"/>
    </source>
</evidence>
<feature type="domain" description="Asparagine synthetase" evidence="5">
    <location>
        <begin position="235"/>
        <end position="577"/>
    </location>
</feature>
<accession>A0ABW3H0U6</accession>
<dbReference type="Gene3D" id="3.40.50.620">
    <property type="entry name" value="HUPs"/>
    <property type="match status" value="2"/>
</dbReference>
<name>A0ABW3H0U6_9SPHN</name>
<comment type="pathway">
    <text evidence="1">Amino-acid biosynthesis; L-asparagine biosynthesis; L-asparagine from L-aspartate (L-Gln route): step 1/1.</text>
</comment>
<dbReference type="EMBL" id="JBHTJG010000001">
    <property type="protein sequence ID" value="MFD0945065.1"/>
    <property type="molecule type" value="Genomic_DNA"/>
</dbReference>
<proteinExistence type="inferred from homology"/>
<comment type="catalytic activity">
    <reaction evidence="4">
        <text>L-aspartate + L-glutamine + ATP + H2O = L-asparagine + L-glutamate + AMP + diphosphate + H(+)</text>
        <dbReference type="Rhea" id="RHEA:12228"/>
        <dbReference type="ChEBI" id="CHEBI:15377"/>
        <dbReference type="ChEBI" id="CHEBI:15378"/>
        <dbReference type="ChEBI" id="CHEBI:29985"/>
        <dbReference type="ChEBI" id="CHEBI:29991"/>
        <dbReference type="ChEBI" id="CHEBI:30616"/>
        <dbReference type="ChEBI" id="CHEBI:33019"/>
        <dbReference type="ChEBI" id="CHEBI:58048"/>
        <dbReference type="ChEBI" id="CHEBI:58359"/>
        <dbReference type="ChEBI" id="CHEBI:456215"/>
        <dbReference type="EC" id="6.3.5.4"/>
    </reaction>
</comment>
<dbReference type="Pfam" id="PF00733">
    <property type="entry name" value="Asn_synthase"/>
    <property type="match status" value="1"/>
</dbReference>
<evidence type="ECO:0000259" key="5">
    <source>
        <dbReference type="Pfam" id="PF00733"/>
    </source>
</evidence>